<organism evidence="1 2">
    <name type="scientific">Hassallia byssoidea VB512170</name>
    <dbReference type="NCBI Taxonomy" id="1304833"/>
    <lineage>
        <taxon>Bacteria</taxon>
        <taxon>Bacillati</taxon>
        <taxon>Cyanobacteriota</taxon>
        <taxon>Cyanophyceae</taxon>
        <taxon>Nostocales</taxon>
        <taxon>Tolypothrichaceae</taxon>
        <taxon>Hassallia</taxon>
    </lineage>
</organism>
<name>A0A846H5K8_9CYAN</name>
<gene>
    <name evidence="1" type="ORF">PI95_008910</name>
</gene>
<dbReference type="AlphaFoldDB" id="A0A846H5K8"/>
<evidence type="ECO:0000313" key="1">
    <source>
        <dbReference type="EMBL" id="NEU72686.1"/>
    </source>
</evidence>
<dbReference type="Proteomes" id="UP000031549">
    <property type="component" value="Unassembled WGS sequence"/>
</dbReference>
<reference evidence="1 2" key="1">
    <citation type="journal article" date="2015" name="Genome Announc.">
        <title>Draft Genome Sequence of Cyanobacterium Hassallia byssoidea Strain VB512170, Isolated from Monuments in India.</title>
        <authorList>
            <person name="Singh D."/>
            <person name="Chandrababunaidu M.M."/>
            <person name="Panda A."/>
            <person name="Sen D."/>
            <person name="Bhattacharyya S."/>
            <person name="Adhikary S.P."/>
            <person name="Tripathy S."/>
        </authorList>
    </citation>
    <scope>NUCLEOTIDE SEQUENCE [LARGE SCALE GENOMIC DNA]</scope>
    <source>
        <strain evidence="1 2">VB512170</strain>
    </source>
</reference>
<dbReference type="EMBL" id="JTCM02000013">
    <property type="protein sequence ID" value="NEU72686.1"/>
    <property type="molecule type" value="Genomic_DNA"/>
</dbReference>
<comment type="caution">
    <text evidence="1">The sequence shown here is derived from an EMBL/GenBank/DDBJ whole genome shotgun (WGS) entry which is preliminary data.</text>
</comment>
<protein>
    <submittedName>
        <fullName evidence="1">Uncharacterized protein</fullName>
    </submittedName>
</protein>
<accession>A0A846H5K8</accession>
<sequence length="590" mass="68098">MSILTNRLKITFNIDAIKQDFVFIRLERQQNGKWYGTRELDYLIGKDFNAAAVMFQYGKYAYAMFKKPLDVYQFLSKIRENDKFKNNAVIEVTPKAILAGSEECICEAWLAQILLNSLSSSRSRFAKYHYCNLTGSLLLVRDFEGKNKDCLDVAKITLHSGYLLEIKTARHRTKISILTELKNTIDNKRKQELKNALDKPNYIFEVSTGSLRRHLPRDGEIDAKLIYIECGLKGKKASTPFLEFVSIDNFYKSSAGVFHHIMISIQEHLSKYMDVNFCCREIDDNLPLTNTLFKSPKQLHSKLDGQAIHIVDRVNDEDSADLAITLKELLLPYITDEKLITVGKGDKKDALNFRILHDADFYEKTGQKDEYLPSTDKFQRQHLTIESTINVTEAIVKTIIKEQLIKRDISSRTLNMFDWSKLKLKGVWTFAAWDEDENHVIFMEIEPNGNFEFYEIKDQNIFNWEKFEKYRKFMTDSSSGDKIRTLEGLVISDAGDINQIFRTDEITIPELSKIEAIINEVETEFPENKRSGNALAALIQEFMTESSRKDNEELVIFSDELQILGSNELDKKSFKKLLNQRLGKSSNISS</sequence>
<evidence type="ECO:0000313" key="2">
    <source>
        <dbReference type="Proteomes" id="UP000031549"/>
    </source>
</evidence>
<proteinExistence type="predicted"/>
<dbReference type="RefSeq" id="WP_039753521.1">
    <property type="nucleotide sequence ID" value="NZ_JTCM02000013.1"/>
</dbReference>
<keyword evidence="2" id="KW-1185">Reference proteome</keyword>